<dbReference type="Proteomes" id="UP001225646">
    <property type="component" value="Unassembled WGS sequence"/>
</dbReference>
<evidence type="ECO:0000313" key="5">
    <source>
        <dbReference type="EMBL" id="MDQ0163615.1"/>
    </source>
</evidence>
<dbReference type="PANTHER" id="PTHR43479:SF7">
    <property type="entry name" value="TETR-FAMILY TRANSCRIPTIONAL REGULATOR"/>
    <property type="match status" value="1"/>
</dbReference>
<dbReference type="SUPFAM" id="SSF48498">
    <property type="entry name" value="Tetracyclin repressor-like, C-terminal domain"/>
    <property type="match status" value="1"/>
</dbReference>
<sequence>MKQKDSHLSNRQKQALQTRQRLLDAGLAVFLENGFQKATISQIIKKAKTGYGTAYVYFQNKDELFIELMEDVMNRFYEVAELSFEPKSKSEAYEMIEHQVRLFLKLAIQEREIMKVVKEAIGLSVAVNDKWLEIREKFIKRITVDVRYSQQNGLAKPTLNAAVIARAWYYANEMFMWEIVEKDITSIEDIVSNLTKMYTGGLYL</sequence>
<dbReference type="PROSITE" id="PS50977">
    <property type="entry name" value="HTH_TETR_2"/>
    <property type="match status" value="1"/>
</dbReference>
<evidence type="ECO:0000256" key="2">
    <source>
        <dbReference type="ARBA" id="ARBA00023125"/>
    </source>
</evidence>
<dbReference type="SUPFAM" id="SSF46689">
    <property type="entry name" value="Homeodomain-like"/>
    <property type="match status" value="1"/>
</dbReference>
<dbReference type="Gene3D" id="1.10.10.60">
    <property type="entry name" value="Homeodomain-like"/>
    <property type="match status" value="1"/>
</dbReference>
<keyword evidence="2 3" id="KW-0238">DNA-binding</keyword>
<dbReference type="InterPro" id="IPR049397">
    <property type="entry name" value="EthR_C"/>
</dbReference>
<dbReference type="PANTHER" id="PTHR43479">
    <property type="entry name" value="ACREF/ENVCD OPERON REPRESSOR-RELATED"/>
    <property type="match status" value="1"/>
</dbReference>
<dbReference type="InterPro" id="IPR009057">
    <property type="entry name" value="Homeodomain-like_sf"/>
</dbReference>
<dbReference type="InterPro" id="IPR050624">
    <property type="entry name" value="HTH-type_Tx_Regulator"/>
</dbReference>
<organism evidence="5 6">
    <name type="scientific">Aeribacillus alveayuensis</name>
    <dbReference type="NCBI Taxonomy" id="279215"/>
    <lineage>
        <taxon>Bacteria</taxon>
        <taxon>Bacillati</taxon>
        <taxon>Bacillota</taxon>
        <taxon>Bacilli</taxon>
        <taxon>Bacillales</taxon>
        <taxon>Bacillaceae</taxon>
        <taxon>Aeribacillus</taxon>
    </lineage>
</organism>
<keyword evidence="1" id="KW-0678">Repressor</keyword>
<evidence type="ECO:0000259" key="4">
    <source>
        <dbReference type="PROSITE" id="PS50977"/>
    </source>
</evidence>
<comment type="caution">
    <text evidence="5">The sequence shown here is derived from an EMBL/GenBank/DDBJ whole genome shotgun (WGS) entry which is preliminary data.</text>
</comment>
<dbReference type="Pfam" id="PF21313">
    <property type="entry name" value="EthR_C"/>
    <property type="match status" value="1"/>
</dbReference>
<evidence type="ECO:0000256" key="1">
    <source>
        <dbReference type="ARBA" id="ARBA00022491"/>
    </source>
</evidence>
<accession>A0ABT9VRJ8</accession>
<gene>
    <name evidence="5" type="ORF">J2S06_002721</name>
</gene>
<reference evidence="5 6" key="1">
    <citation type="submission" date="2023-07" db="EMBL/GenBank/DDBJ databases">
        <title>Genomic Encyclopedia of Type Strains, Phase IV (KMG-IV): sequencing the most valuable type-strain genomes for metagenomic binning, comparative biology and taxonomic classification.</title>
        <authorList>
            <person name="Goeker M."/>
        </authorList>
    </citation>
    <scope>NUCLEOTIDE SEQUENCE [LARGE SCALE GENOMIC DNA]</scope>
    <source>
        <strain evidence="5 6">DSM 19092</strain>
    </source>
</reference>
<feature type="DNA-binding region" description="H-T-H motif" evidence="3">
    <location>
        <begin position="39"/>
        <end position="58"/>
    </location>
</feature>
<evidence type="ECO:0000256" key="3">
    <source>
        <dbReference type="PROSITE-ProRule" id="PRU00335"/>
    </source>
</evidence>
<dbReference type="PRINTS" id="PR00455">
    <property type="entry name" value="HTHTETR"/>
</dbReference>
<feature type="domain" description="HTH tetR-type" evidence="4">
    <location>
        <begin position="16"/>
        <end position="76"/>
    </location>
</feature>
<keyword evidence="6" id="KW-1185">Reference proteome</keyword>
<dbReference type="InterPro" id="IPR036271">
    <property type="entry name" value="Tet_transcr_reg_TetR-rel_C_sf"/>
</dbReference>
<evidence type="ECO:0000313" key="6">
    <source>
        <dbReference type="Proteomes" id="UP001225646"/>
    </source>
</evidence>
<dbReference type="RefSeq" id="WP_419152632.1">
    <property type="nucleotide sequence ID" value="NZ_JAUSTR010000019.1"/>
</dbReference>
<dbReference type="InterPro" id="IPR001647">
    <property type="entry name" value="HTH_TetR"/>
</dbReference>
<dbReference type="Pfam" id="PF00440">
    <property type="entry name" value="TetR_N"/>
    <property type="match status" value="1"/>
</dbReference>
<protein>
    <submittedName>
        <fullName evidence="5">AcrR family transcriptional regulator</fullName>
    </submittedName>
</protein>
<name>A0ABT9VRJ8_9BACI</name>
<dbReference type="Gene3D" id="1.10.357.10">
    <property type="entry name" value="Tetracycline Repressor, domain 2"/>
    <property type="match status" value="1"/>
</dbReference>
<proteinExistence type="predicted"/>
<dbReference type="EMBL" id="JAUSTR010000019">
    <property type="protein sequence ID" value="MDQ0163615.1"/>
    <property type="molecule type" value="Genomic_DNA"/>
</dbReference>